<feature type="region of interest" description="Disordered" evidence="1">
    <location>
        <begin position="107"/>
        <end position="128"/>
    </location>
</feature>
<gene>
    <name evidence="2" type="ORF">CQ14_32685</name>
</gene>
<comment type="caution">
    <text evidence="2">The sequence shown here is derived from an EMBL/GenBank/DDBJ whole genome shotgun (WGS) entry which is preliminary data.</text>
</comment>
<evidence type="ECO:0000313" key="3">
    <source>
        <dbReference type="Proteomes" id="UP000051660"/>
    </source>
</evidence>
<accession>A0A0R3N3W0</accession>
<dbReference type="Proteomes" id="UP000051660">
    <property type="component" value="Unassembled WGS sequence"/>
</dbReference>
<name>A0A0R3N3W0_9BRAD</name>
<reference evidence="2 3" key="1">
    <citation type="submission" date="2014-03" db="EMBL/GenBank/DDBJ databases">
        <title>Bradyrhizobium valentinum sp. nov., isolated from effective nodules of Lupinus mariae-josephae, a lupine endemic of basic-lime soils in Eastern Spain.</title>
        <authorList>
            <person name="Duran D."/>
            <person name="Rey L."/>
            <person name="Navarro A."/>
            <person name="Busquets A."/>
            <person name="Imperial J."/>
            <person name="Ruiz-Argueso T."/>
        </authorList>
    </citation>
    <scope>NUCLEOTIDE SEQUENCE [LARGE SCALE GENOMIC DNA]</scope>
    <source>
        <strain evidence="2 3">CCBAU 23086</strain>
    </source>
</reference>
<evidence type="ECO:0000256" key="1">
    <source>
        <dbReference type="SAM" id="MobiDB-lite"/>
    </source>
</evidence>
<dbReference type="AlphaFoldDB" id="A0A0R3N3W0"/>
<sequence>MPSTDLTQKERKMAFLKRELHRQVKGPEVTELDFWNLVFDTDTKRLYVEHEWTFLDSRIRGAADYRTDVMDIAAYLTQGGQTAGHRELWRLLRGIFKEQFEPEAYDHEVPFSGQAPARDFEQQAPNRP</sequence>
<organism evidence="2 3">
    <name type="scientific">Bradyrhizobium lablabi</name>
    <dbReference type="NCBI Taxonomy" id="722472"/>
    <lineage>
        <taxon>Bacteria</taxon>
        <taxon>Pseudomonadati</taxon>
        <taxon>Pseudomonadota</taxon>
        <taxon>Alphaproteobacteria</taxon>
        <taxon>Hyphomicrobiales</taxon>
        <taxon>Nitrobacteraceae</taxon>
        <taxon>Bradyrhizobium</taxon>
    </lineage>
</organism>
<evidence type="ECO:0000313" key="2">
    <source>
        <dbReference type="EMBL" id="KRR26875.1"/>
    </source>
</evidence>
<protein>
    <submittedName>
        <fullName evidence="2">Uncharacterized protein</fullName>
    </submittedName>
</protein>
<dbReference type="EMBL" id="LLYB01000042">
    <property type="protein sequence ID" value="KRR26875.1"/>
    <property type="molecule type" value="Genomic_DNA"/>
</dbReference>
<proteinExistence type="predicted"/>